<evidence type="ECO:0000256" key="2">
    <source>
        <dbReference type="ARBA" id="ARBA00010961"/>
    </source>
</evidence>
<dbReference type="PANTHER" id="PTHR33217">
    <property type="entry name" value="TRANSPOSASE FOR INSERTION SEQUENCE ELEMENT IS1081"/>
    <property type="match status" value="1"/>
</dbReference>
<gene>
    <name evidence="6" type="ORF">GCM10023094_34530</name>
</gene>
<name>A0ABP8PAU5_9NOCA</name>
<keyword evidence="4" id="KW-0238">DNA-binding</keyword>
<proteinExistence type="inferred from homology"/>
<evidence type="ECO:0000256" key="5">
    <source>
        <dbReference type="ARBA" id="ARBA00023172"/>
    </source>
</evidence>
<organism evidence="6 7">
    <name type="scientific">Rhodococcus olei</name>
    <dbReference type="NCBI Taxonomy" id="2161675"/>
    <lineage>
        <taxon>Bacteria</taxon>
        <taxon>Bacillati</taxon>
        <taxon>Actinomycetota</taxon>
        <taxon>Actinomycetes</taxon>
        <taxon>Mycobacteriales</taxon>
        <taxon>Nocardiaceae</taxon>
        <taxon>Rhodococcus</taxon>
    </lineage>
</organism>
<evidence type="ECO:0000313" key="7">
    <source>
        <dbReference type="Proteomes" id="UP001501183"/>
    </source>
</evidence>
<dbReference type="InterPro" id="IPR001207">
    <property type="entry name" value="Transposase_mutator"/>
</dbReference>
<comment type="function">
    <text evidence="1">Required for the transposition of the insertion element.</text>
</comment>
<evidence type="ECO:0000256" key="3">
    <source>
        <dbReference type="ARBA" id="ARBA00022578"/>
    </source>
</evidence>
<evidence type="ECO:0000313" key="6">
    <source>
        <dbReference type="EMBL" id="GAA4483221.1"/>
    </source>
</evidence>
<evidence type="ECO:0000256" key="1">
    <source>
        <dbReference type="ARBA" id="ARBA00002190"/>
    </source>
</evidence>
<protein>
    <submittedName>
        <fullName evidence="6">IS256 family transposase</fullName>
    </submittedName>
</protein>
<reference evidence="7" key="1">
    <citation type="journal article" date="2019" name="Int. J. Syst. Evol. Microbiol.">
        <title>The Global Catalogue of Microorganisms (GCM) 10K type strain sequencing project: providing services to taxonomists for standard genome sequencing and annotation.</title>
        <authorList>
            <consortium name="The Broad Institute Genomics Platform"/>
            <consortium name="The Broad Institute Genome Sequencing Center for Infectious Disease"/>
            <person name="Wu L."/>
            <person name="Ma J."/>
        </authorList>
    </citation>
    <scope>NUCLEOTIDE SEQUENCE [LARGE SCALE GENOMIC DNA]</scope>
    <source>
        <strain evidence="7">JCM 32206</strain>
    </source>
</reference>
<dbReference type="PROSITE" id="PS01007">
    <property type="entry name" value="TRANSPOSASE_MUTATOR"/>
    <property type="match status" value="1"/>
</dbReference>
<dbReference type="Proteomes" id="UP001501183">
    <property type="component" value="Unassembled WGS sequence"/>
</dbReference>
<sequence>MLTVVDNNDGPNEAGTAAGSGRSLLDEIVRDGARKVLAAALQAEVADYIARHAGEVDENGHRLVVRNGYHTEREVTTAAGAVGVKAPRVNDKRTDPDTGERKRFSSAILPAWARKSTQVSEVLPLLYLHGLSTSDFGPALEQFLGTGAGLSASSITRLTTQWQDEAKAFARRDLSQVDYVYLWVDGIHLKVRLEQEKLCLLVMLGVRADGRKELVAVTDGYRESSESWAELLRDCRRRGMRAPVLAVGDGALGFWKALREVFPETREQRCWFHKQANVLAALPKSAYPGALAAMKEIVGAEDIDKAQLAIAAFGRDYGAKYPKAVAKVTDDVDVLLEYHRYPAEHWVHLRTTNPIESTFATVRLRTRVTKGPGSRAAGMAMAYKLIEAAQARWRAVNAPHLVALVRAGALFHKGKLLERPVDITPEPSPDTPVSEVAWRFLGFGALARGLTLGFVR</sequence>
<evidence type="ECO:0000256" key="4">
    <source>
        <dbReference type="ARBA" id="ARBA00023125"/>
    </source>
</evidence>
<dbReference type="NCBIfam" id="NF033543">
    <property type="entry name" value="transpos_IS256"/>
    <property type="match status" value="1"/>
</dbReference>
<keyword evidence="7" id="KW-1185">Reference proteome</keyword>
<accession>A0ABP8PAU5</accession>
<dbReference type="RefSeq" id="WP_345347565.1">
    <property type="nucleotide sequence ID" value="NZ_BAABFB010000051.1"/>
</dbReference>
<dbReference type="PANTHER" id="PTHR33217:SF9">
    <property type="entry name" value="MUTATOR FAMILY TRANSPOSASE"/>
    <property type="match status" value="1"/>
</dbReference>
<dbReference type="EMBL" id="BAABFB010000051">
    <property type="protein sequence ID" value="GAA4483221.1"/>
    <property type="molecule type" value="Genomic_DNA"/>
</dbReference>
<dbReference type="Pfam" id="PF00872">
    <property type="entry name" value="Transposase_mut"/>
    <property type="match status" value="1"/>
</dbReference>
<keyword evidence="5" id="KW-0233">DNA recombination</keyword>
<comment type="similarity">
    <text evidence="2">Belongs to the transposase mutator family.</text>
</comment>
<keyword evidence="3" id="KW-0815">Transposition</keyword>
<comment type="caution">
    <text evidence="6">The sequence shown here is derived from an EMBL/GenBank/DDBJ whole genome shotgun (WGS) entry which is preliminary data.</text>
</comment>